<keyword evidence="7" id="KW-0067">ATP-binding</keyword>
<evidence type="ECO:0000256" key="1">
    <source>
        <dbReference type="ARBA" id="ARBA00005171"/>
    </source>
</evidence>
<keyword evidence="6" id="KW-0547">Nucleotide-binding</keyword>
<keyword evidence="10" id="KW-0665">Pyrimidine biosynthesis</keyword>
<dbReference type="CDD" id="cd01746">
    <property type="entry name" value="GATase1_CTP_Synthase"/>
    <property type="match status" value="1"/>
</dbReference>
<evidence type="ECO:0000256" key="3">
    <source>
        <dbReference type="ARBA" id="ARBA00012291"/>
    </source>
</evidence>
<evidence type="ECO:0000256" key="8">
    <source>
        <dbReference type="ARBA" id="ARBA00022842"/>
    </source>
</evidence>
<protein>
    <recommendedName>
        <fullName evidence="3">CTP synthase (glutamine hydrolyzing)</fullName>
        <ecNumber evidence="3">6.3.4.2</ecNumber>
    </recommendedName>
</protein>
<dbReference type="PROSITE" id="PS51273">
    <property type="entry name" value="GATASE_TYPE_1"/>
    <property type="match status" value="1"/>
</dbReference>
<dbReference type="InterPro" id="IPR004468">
    <property type="entry name" value="CTP_synthase"/>
</dbReference>
<accession>A0A6C0L1U7</accession>
<dbReference type="GO" id="GO:0046872">
    <property type="term" value="F:metal ion binding"/>
    <property type="evidence" value="ECO:0007669"/>
    <property type="project" value="UniProtKB-KW"/>
</dbReference>
<feature type="domain" description="Glutamine amidotransferase" evidence="12">
    <location>
        <begin position="300"/>
        <end position="518"/>
    </location>
</feature>
<keyword evidence="9" id="KW-0315">Glutamine amidotransferase</keyword>
<organism evidence="14">
    <name type="scientific">viral metagenome</name>
    <dbReference type="NCBI Taxonomy" id="1070528"/>
    <lineage>
        <taxon>unclassified sequences</taxon>
        <taxon>metagenomes</taxon>
        <taxon>organismal metagenomes</taxon>
    </lineage>
</organism>
<evidence type="ECO:0000256" key="9">
    <source>
        <dbReference type="ARBA" id="ARBA00022962"/>
    </source>
</evidence>
<dbReference type="PANTHER" id="PTHR11550:SF0">
    <property type="entry name" value="CTP SYNTHASE-RELATED"/>
    <property type="match status" value="1"/>
</dbReference>
<reference evidence="14" key="1">
    <citation type="journal article" date="2020" name="Nature">
        <title>Giant virus diversity and host interactions through global metagenomics.</title>
        <authorList>
            <person name="Schulz F."/>
            <person name="Roux S."/>
            <person name="Paez-Espino D."/>
            <person name="Jungbluth S."/>
            <person name="Walsh D.A."/>
            <person name="Denef V.J."/>
            <person name="McMahon K.D."/>
            <person name="Konstantinidis K.T."/>
            <person name="Eloe-Fadrosh E.A."/>
            <person name="Kyrpides N.C."/>
            <person name="Woyke T."/>
        </authorList>
    </citation>
    <scope>NUCLEOTIDE SEQUENCE</scope>
    <source>
        <strain evidence="14">GVMAG-S-ERX555907-94</strain>
    </source>
</reference>
<dbReference type="SUPFAM" id="SSF52540">
    <property type="entry name" value="P-loop containing nucleoside triphosphate hydrolases"/>
    <property type="match status" value="1"/>
</dbReference>
<dbReference type="NCBIfam" id="NF003792">
    <property type="entry name" value="PRK05380.1"/>
    <property type="match status" value="1"/>
</dbReference>
<dbReference type="UniPathway" id="UPA00159">
    <property type="reaction ID" value="UER00277"/>
</dbReference>
<dbReference type="Pfam" id="PF00117">
    <property type="entry name" value="GATase"/>
    <property type="match status" value="1"/>
</dbReference>
<evidence type="ECO:0000256" key="7">
    <source>
        <dbReference type="ARBA" id="ARBA00022840"/>
    </source>
</evidence>
<dbReference type="PANTHER" id="PTHR11550">
    <property type="entry name" value="CTP SYNTHASE"/>
    <property type="match status" value="1"/>
</dbReference>
<comment type="catalytic activity">
    <reaction evidence="11">
        <text>UTP + L-glutamine + ATP + H2O = CTP + L-glutamate + ADP + phosphate + 2 H(+)</text>
        <dbReference type="Rhea" id="RHEA:26426"/>
        <dbReference type="ChEBI" id="CHEBI:15377"/>
        <dbReference type="ChEBI" id="CHEBI:15378"/>
        <dbReference type="ChEBI" id="CHEBI:29985"/>
        <dbReference type="ChEBI" id="CHEBI:30616"/>
        <dbReference type="ChEBI" id="CHEBI:37563"/>
        <dbReference type="ChEBI" id="CHEBI:43474"/>
        <dbReference type="ChEBI" id="CHEBI:46398"/>
        <dbReference type="ChEBI" id="CHEBI:58359"/>
        <dbReference type="ChEBI" id="CHEBI:456216"/>
        <dbReference type="EC" id="6.3.4.2"/>
    </reaction>
</comment>
<dbReference type="Gene3D" id="3.40.50.880">
    <property type="match status" value="1"/>
</dbReference>
<evidence type="ECO:0000256" key="2">
    <source>
        <dbReference type="ARBA" id="ARBA00007533"/>
    </source>
</evidence>
<dbReference type="EC" id="6.3.4.2" evidence="3"/>
<evidence type="ECO:0000256" key="6">
    <source>
        <dbReference type="ARBA" id="ARBA00022741"/>
    </source>
</evidence>
<dbReference type="InterPro" id="IPR029062">
    <property type="entry name" value="Class_I_gatase-like"/>
</dbReference>
<comment type="similarity">
    <text evidence="2">Belongs to the CTP synthase family.</text>
</comment>
<evidence type="ECO:0000256" key="11">
    <source>
        <dbReference type="ARBA" id="ARBA00047781"/>
    </source>
</evidence>
<proteinExistence type="inferred from homology"/>
<dbReference type="GO" id="GO:0044210">
    <property type="term" value="P:'de novo' CTP biosynthetic process"/>
    <property type="evidence" value="ECO:0007669"/>
    <property type="project" value="UniProtKB-UniPathway"/>
</dbReference>
<evidence type="ECO:0000259" key="12">
    <source>
        <dbReference type="Pfam" id="PF00117"/>
    </source>
</evidence>
<dbReference type="GO" id="GO:0003883">
    <property type="term" value="F:CTP synthase activity"/>
    <property type="evidence" value="ECO:0007669"/>
    <property type="project" value="UniProtKB-EC"/>
</dbReference>
<dbReference type="AlphaFoldDB" id="A0A6C0L1U7"/>
<evidence type="ECO:0000313" key="14">
    <source>
        <dbReference type="EMBL" id="QHU23421.1"/>
    </source>
</evidence>
<keyword evidence="5" id="KW-0479">Metal-binding</keyword>
<dbReference type="Gene3D" id="3.40.50.300">
    <property type="entry name" value="P-loop containing nucleotide triphosphate hydrolases"/>
    <property type="match status" value="1"/>
</dbReference>
<dbReference type="InterPro" id="IPR017456">
    <property type="entry name" value="CTP_synthase_N"/>
</dbReference>
<dbReference type="GO" id="GO:0019856">
    <property type="term" value="P:pyrimidine nucleobase biosynthetic process"/>
    <property type="evidence" value="ECO:0007669"/>
    <property type="project" value="TreeGrafter"/>
</dbReference>
<dbReference type="CDD" id="cd03113">
    <property type="entry name" value="CTPS_N"/>
    <property type="match status" value="1"/>
</dbReference>
<evidence type="ECO:0000256" key="10">
    <source>
        <dbReference type="ARBA" id="ARBA00022975"/>
    </source>
</evidence>
<dbReference type="SUPFAM" id="SSF52317">
    <property type="entry name" value="Class I glutamine amidotransferase-like"/>
    <property type="match status" value="1"/>
</dbReference>
<dbReference type="NCBIfam" id="TIGR00337">
    <property type="entry name" value="PyrG"/>
    <property type="match status" value="1"/>
</dbReference>
<dbReference type="InterPro" id="IPR017926">
    <property type="entry name" value="GATASE"/>
</dbReference>
<evidence type="ECO:0000256" key="4">
    <source>
        <dbReference type="ARBA" id="ARBA00022598"/>
    </source>
</evidence>
<dbReference type="GO" id="GO:0042802">
    <property type="term" value="F:identical protein binding"/>
    <property type="evidence" value="ECO:0007669"/>
    <property type="project" value="TreeGrafter"/>
</dbReference>
<dbReference type="Pfam" id="PF06418">
    <property type="entry name" value="CTP_synth_N"/>
    <property type="match status" value="1"/>
</dbReference>
<keyword evidence="4" id="KW-0436">Ligase</keyword>
<dbReference type="InterPro" id="IPR027417">
    <property type="entry name" value="P-loop_NTPase"/>
</dbReference>
<feature type="domain" description="CTP synthase N-terminal" evidence="13">
    <location>
        <begin position="4"/>
        <end position="265"/>
    </location>
</feature>
<evidence type="ECO:0000256" key="5">
    <source>
        <dbReference type="ARBA" id="ARBA00022723"/>
    </source>
</evidence>
<sequence>MTNYIFVTGGVISGLGKGVTSASIGAILQMLGETKVTIKKLDPYLNIDPGTMNPIEHGEVFVTDDGSETDLDLGYYERFLEMNMKEENSTSSGKLFQQLLEKERKGCFLGKTVQMIPHFTNIIKEFICSGSNKYDYIICEIGGSIGDIEAMAFYEALRQLKNEIGSEKVLFIHLTYLVYYSKTKELKTKPTQNTIRDLQHVGIYPDILVCRTEHLLTDGIRDKLSMYTSLPKSNIIEAIDVSSIYQVPLCFIRENLHSLLSKKFMIQNSLNTEKWSLLNNQINRQMETITIGILGKYTELNDSYKSLIESISHAGIHHGYKVNILWINAKYTIEHSSNICGVIVPGGFGTTGIEEMVSYIKVLREKKIPTFGICLGLQLMVIEFSRNVLGFKKAGSSEFNDYSPNVIIGMEECVDLHLGGTMRLGSYKIQLNEGSKACDIYGTNVIFERHRHRYMVDNLYSHTFKEAGFNITGRCSTKGLIEVMEMETEQHPWYLGCQYHPEYLSSPFKPHPLFVSYIQECIGNKNKE</sequence>
<dbReference type="EMBL" id="MN741028">
    <property type="protein sequence ID" value="QHU23421.1"/>
    <property type="molecule type" value="Genomic_DNA"/>
</dbReference>
<name>A0A6C0L1U7_9ZZZZ</name>
<dbReference type="GO" id="GO:0005829">
    <property type="term" value="C:cytosol"/>
    <property type="evidence" value="ECO:0007669"/>
    <property type="project" value="TreeGrafter"/>
</dbReference>
<comment type="pathway">
    <text evidence="1">Pyrimidine metabolism; CTP biosynthesis via de novo pathway; CTP from UDP: step 2/2.</text>
</comment>
<keyword evidence="8" id="KW-0460">Magnesium</keyword>
<dbReference type="GO" id="GO:0005524">
    <property type="term" value="F:ATP binding"/>
    <property type="evidence" value="ECO:0007669"/>
    <property type="project" value="UniProtKB-KW"/>
</dbReference>
<evidence type="ECO:0000259" key="13">
    <source>
        <dbReference type="Pfam" id="PF06418"/>
    </source>
</evidence>
<dbReference type="InterPro" id="IPR033828">
    <property type="entry name" value="GATase1_CTP_Synthase"/>
</dbReference>
<dbReference type="FunFam" id="3.40.50.300:FF:000009">
    <property type="entry name" value="CTP synthase"/>
    <property type="match status" value="1"/>
</dbReference>